<evidence type="ECO:0000313" key="3">
    <source>
        <dbReference type="EMBL" id="PWN59884.1"/>
    </source>
</evidence>
<feature type="region of interest" description="Disordered" evidence="1">
    <location>
        <begin position="2272"/>
        <end position="2304"/>
    </location>
</feature>
<feature type="domain" description="GEVED" evidence="2">
    <location>
        <begin position="1717"/>
        <end position="1812"/>
    </location>
</feature>
<dbReference type="SUPFAM" id="SSF50985">
    <property type="entry name" value="RCC1/BLIP-II"/>
    <property type="match status" value="1"/>
</dbReference>
<sequence length="2549" mass="266159">MTFSQSKAQILFSESFNYTQGTLLSGNNWPALSGTGTNNIMISSGNLLYAGSVGNGIGNKIPLLNNGQDVYRTFTSTSAPIYSSLIVNVSAANTAGDFFYSIGINGAPATTVGGKLFIRSNGAGFSFGVLRGTGGTPVYESVIRPFNTPIMVVLKYEIVTGTTNDAVKLYVNPSLSSEPTVADVQYSSAVGADASAFSAVALLQGTAANAPTLEVDGIAVGSSWNGVASAVYDFGDTPVTYDFTKDGVYAPAGHRFLTGLSLGSSAPDLEISPLSVASGSDDNGSNGDGVDEDAIVASANIIRAGAPYSLTLPVNNPTSAAKYLYGWIDFNDDGKFQVEELANAVVTVTATGSTTQTLTWSAAKTGTIAPSAARLYLRLRLSDRSLADFTTAASGGALIDERSVGNGATSTTNATDFSTSSNGEVEDYQITVLHTFDYGDVPSSYENDKDGNPLPGLHAPLSGFTLGTLLDVEDNPASVAAPNENNAGGDNAVGQVDEDGISSVSSVSRGVAYSIAVPVHIPTTLAGNKYLFGWLDLNGDGRFQVGEIATTNTNLTGGSYLTLTWTAAQTAAIVSGTTKIYLRLRLSNLNLTDFTTAASGGAVIDERSIGNGATTTSNAANNPMVAYGEVEDYQLPVDLYDFGDTPVSYESNNASASVPGRQITNPLYFIGSIVDNEAAAQNVPSGNDNNGTNGDGIDEDGVTGVVPSITKSAPFSFSVPIRADLASNSIAWIDFNNNGRFEVSEVAYTASTGTGTGYQSVPVGASSVTFWFRGAQTNLIPAGINNLYVRIRLTQTAGSDNAATTAVDERSIADGASTGVYTLPSVGEVEDYRFAVGNSNYDFGDVPVSYEMDKDGTVNPTNFKPARNQPTTLLHLGNSSTLEPAPFSVGAGNDNNGANGDGVSDDGLQSSQLYIRSGAANTYPVAVNNTTGAAATLYAWIDLNNNGRFESGEFETVSVASGAATANITFTAAQINTISSAVGKLYMRLRLVQPETGITLGDLTTGANNTVVDERSIADGLNTGLYSSVSQGEVEDYQLTVIRDYGDVPVSYENGSPASQTNSIAPELFMGATVDYELSNAAVAAAADNNGSNGDGLDEDGIAPQVITNGSPFTIKVPVNTTVNGTKNLYAWIDFNGDGIFNGNEAATASGNVTAGTTNEFTLTWPATATIVSPLVLIAGKTYVRFRLSGATITNTNNAVPVLIDTRSTGFSSAAGEIEDYQFTVSNLYDYGDAPAAYSRARDGITSVPARQASSPVLKLGNTIDTEAAEQSVAAGANNNGTNGDGADEDGIPSVMPVYKGIAYYSQVNVFNNSGSAKTLYAWIDLDNDGYFEVGEMSSLSVPSSNVMQTVTLPSWTIADTNTIPAGVTQVYMRLRISDGALADFTGGPPGLVVDERSIGDGLSTGVYGTANGGEIEDYVLPVVTSYDYGDAPDTYDTSRNNIVAPARHTASQGLYIGNNPADDENSKQIIAGNALGDDNNGIDDEDGVAVGPIYSGGGSIYSLSVKVTNNTGGIRTLYGWIDFNNNGRFETSEARTVSVLNGTDNGSVVLTWPAASTVVTGTPSQLYMRLRLSEGTLNDFTTGAPGLLVDERALADGVNTGEYAVTPVIYNGEIEDHTIPVTSNLDYGDAPPSFEQNTSGMMLPARHVSDENLIIGNTIDIEPAAQSVAAGSDNNGTNGDGLDEDGITTPLPTFVPGSEYSAQINVTNTLTTAATLHAWIDMDGNGRFTSNEYTSVSLPANSGSQTAKLYWYATIYTGAASNTYMRVRITSASLTDNAATVNVDERSIGDGLSTGVNAAFPINGETEDYYLPVDTTVAVAQPCDDTDNHLGLMDSVQALFHASIIRVATGGYLVFGNSANGNGIANQNTPSKVESGSNGFSFVGMPLMVTGVSYGVAYHQYFLLTTSGLYVWGAANGVFANATTAMTQVALPPGVGPANVQMMDAGRNLTTGSLMVLTKLGEVWVYSNTIGSDVQGDGNQAATGWHQVMINSSTLLTGMKDVRSSGGAAIATDGNNFYTWGTSTLLGDGQPASDRNFAAMMNVPAGISLPVKQLDVNNAGPASYYLRDSAGKVFVMGYNGSGQLGLGNTTTATSWLPVSYINEQPDAPGVQTDITKPIGKVIWISANNHDTYYPLFYLVTEENRAYSAGDNNGNKAGLPSPTTRFIPTAATMGGGAQMLTGKMKYVEAGGHISILIKDRNDRYGYTGHTADGSDGCGGCTNSPSEFTFTGPPSTGPVCGNTAFDFGDLDNRYNPGDQASHQIKYSQVDNPLRLGANAGDSDDGPQFTITGSGNNASDDDNDGKGSLIDEDAFVSGSLPVKAAGVAYTLNVPFTNNMGTTAYLYGSIDWNNNGSFEPGETIVKSVPASASQQTVALTWADPGSIPGCNGDLLRSFIRLRLTTNQLSDDTGTPEDERSYLKADDGEVEDYYVDWTCGISSYCYKPGILTGTALDSKMGITSLSRAGSADSDNWPMVRKGAWLVLESKTKGFVTNRVAFDGSGNPVGIPAASFVEGMMVYDITNNCLKVYTLTDGGSTFSWQCFNTQACPD</sequence>
<accession>A0A316WEK7</accession>
<feature type="domain" description="GEVED" evidence="2">
    <location>
        <begin position="1128"/>
        <end position="1223"/>
    </location>
</feature>
<feature type="domain" description="GEVED" evidence="2">
    <location>
        <begin position="1320"/>
        <end position="1421"/>
    </location>
</feature>
<feature type="domain" description="GEVED" evidence="2">
    <location>
        <begin position="2343"/>
        <end position="2431"/>
    </location>
</feature>
<name>A0A316WEK7_9FLAO</name>
<feature type="region of interest" description="Disordered" evidence="1">
    <location>
        <begin position="402"/>
        <end position="421"/>
    </location>
</feature>
<dbReference type="Gene3D" id="2.130.10.30">
    <property type="entry name" value="Regulator of chromosome condensation 1/beta-lactamase-inhibitor protein II"/>
    <property type="match status" value="1"/>
</dbReference>
<dbReference type="InterPro" id="IPR045474">
    <property type="entry name" value="GEVED"/>
</dbReference>
<evidence type="ECO:0000256" key="1">
    <source>
        <dbReference type="SAM" id="MobiDB-lite"/>
    </source>
</evidence>
<feature type="domain" description="GEVED" evidence="2">
    <location>
        <begin position="1518"/>
        <end position="1620"/>
    </location>
</feature>
<feature type="compositionally biased region" description="Polar residues" evidence="1">
    <location>
        <begin position="406"/>
        <end position="421"/>
    </location>
</feature>
<feature type="domain" description="GEVED" evidence="2">
    <location>
        <begin position="937"/>
        <end position="1040"/>
    </location>
</feature>
<comment type="caution">
    <text evidence="3">The sequence shown here is derived from an EMBL/GenBank/DDBJ whole genome shotgun (WGS) entry which is preliminary data.</text>
</comment>
<evidence type="ECO:0000313" key="4">
    <source>
        <dbReference type="Proteomes" id="UP000236413"/>
    </source>
</evidence>
<feature type="domain" description="GEVED" evidence="2">
    <location>
        <begin position="530"/>
        <end position="635"/>
    </location>
</feature>
<evidence type="ECO:0000259" key="2">
    <source>
        <dbReference type="Pfam" id="PF20009"/>
    </source>
</evidence>
<dbReference type="EMBL" id="PPEG02000007">
    <property type="protein sequence ID" value="PWN59884.1"/>
    <property type="molecule type" value="Genomic_DNA"/>
</dbReference>
<protein>
    <recommendedName>
        <fullName evidence="2">GEVED domain-containing protein</fullName>
    </recommendedName>
</protein>
<reference evidence="3 4" key="1">
    <citation type="submission" date="2018-04" db="EMBL/GenBank/DDBJ databases">
        <title>Chryseobacterium oncorhynchi 701B-08T from rainbow trout, and Chryseobacterium viscerum 687B-08T from diseased fish.</title>
        <authorList>
            <person name="Jeong J.-J."/>
            <person name="Lee Y.J."/>
            <person name="Pathiraja D."/>
            <person name="Park B."/>
            <person name="Choi I.-G."/>
            <person name="Kim K.D."/>
        </authorList>
    </citation>
    <scope>NUCLEOTIDE SEQUENCE [LARGE SCALE GENOMIC DNA]</scope>
    <source>
        <strain evidence="3 4">687B-08</strain>
    </source>
</reference>
<proteinExistence type="predicted"/>
<feature type="domain" description="GEVED" evidence="2">
    <location>
        <begin position="323"/>
        <end position="431"/>
    </location>
</feature>
<dbReference type="Pfam" id="PF20009">
    <property type="entry name" value="GEVED"/>
    <property type="match status" value="9"/>
</dbReference>
<organism evidence="3 4">
    <name type="scientific">Chryseobacterium viscerum</name>
    <dbReference type="NCBI Taxonomy" id="1037377"/>
    <lineage>
        <taxon>Bacteria</taxon>
        <taxon>Pseudomonadati</taxon>
        <taxon>Bacteroidota</taxon>
        <taxon>Flavobacteriia</taxon>
        <taxon>Flavobacteriales</taxon>
        <taxon>Weeksellaceae</taxon>
        <taxon>Chryseobacterium group</taxon>
        <taxon>Chryseobacterium</taxon>
    </lineage>
</organism>
<feature type="domain" description="GEVED" evidence="2">
    <location>
        <begin position="731"/>
        <end position="834"/>
    </location>
</feature>
<dbReference type="InterPro" id="IPR009091">
    <property type="entry name" value="RCC1/BLIP-II"/>
</dbReference>
<gene>
    <name evidence="3" type="ORF">C1634_017850</name>
</gene>
<dbReference type="Proteomes" id="UP000236413">
    <property type="component" value="Unassembled WGS sequence"/>
</dbReference>